<protein>
    <recommendedName>
        <fullName evidence="4">Aldehyde dehydrogenase</fullName>
    </recommendedName>
</protein>
<keyword evidence="3" id="KW-0520">NAD</keyword>
<feature type="active site" evidence="5">
    <location>
        <position position="244"/>
    </location>
</feature>
<dbReference type="Proteomes" id="UP000003178">
    <property type="component" value="Unassembled WGS sequence"/>
</dbReference>
<dbReference type="InterPro" id="IPR029510">
    <property type="entry name" value="Ald_DH_CS_GLU"/>
</dbReference>
<evidence type="ECO:0000313" key="9">
    <source>
        <dbReference type="EMBL" id="EEA86077.1"/>
    </source>
</evidence>
<evidence type="ECO:0000256" key="4">
    <source>
        <dbReference type="PIRNR" id="PIRNR036492"/>
    </source>
</evidence>
<dbReference type="InterPro" id="IPR012394">
    <property type="entry name" value="Aldehyde_DH_NAD(P)"/>
</dbReference>
<evidence type="ECO:0000256" key="3">
    <source>
        <dbReference type="ARBA" id="ARBA00023027"/>
    </source>
</evidence>
<reference evidence="9 10" key="1">
    <citation type="submission" date="2008-09" db="EMBL/GenBank/DDBJ databases">
        <authorList>
            <person name="Fulton L."/>
            <person name="Clifton S."/>
            <person name="Fulton B."/>
            <person name="Xu J."/>
            <person name="Minx P."/>
            <person name="Pepin K.H."/>
            <person name="Johnson M."/>
            <person name="Thiruvilangam P."/>
            <person name="Bhonagiri V."/>
            <person name="Nash W.E."/>
            <person name="Mardis E.R."/>
            <person name="Wilson R.K."/>
        </authorList>
    </citation>
    <scope>NUCLEOTIDE SEQUENCE [LARGE SCALE GENOMIC DNA]</scope>
    <source>
        <strain evidence="9 10">DSM 13275</strain>
    </source>
</reference>
<evidence type="ECO:0000256" key="6">
    <source>
        <dbReference type="PROSITE-ProRule" id="PRU10007"/>
    </source>
</evidence>
<dbReference type="PROSITE" id="PS00687">
    <property type="entry name" value="ALDEHYDE_DEHYDR_GLU"/>
    <property type="match status" value="1"/>
</dbReference>
<dbReference type="FunFam" id="3.40.605.10:FF:000004">
    <property type="entry name" value="Aldehyde dehydrogenase"/>
    <property type="match status" value="1"/>
</dbReference>
<dbReference type="PANTHER" id="PTHR43570:SF16">
    <property type="entry name" value="ALDEHYDE DEHYDROGENASE TYPE III, ISOFORM Q"/>
    <property type="match status" value="1"/>
</dbReference>
<dbReference type="InterPro" id="IPR016161">
    <property type="entry name" value="Ald_DH/histidinol_DH"/>
</dbReference>
<evidence type="ECO:0000256" key="1">
    <source>
        <dbReference type="ARBA" id="ARBA00009986"/>
    </source>
</evidence>
<dbReference type="AlphaFoldDB" id="B6FWH0"/>
<reference evidence="9 10" key="2">
    <citation type="submission" date="2008-10" db="EMBL/GenBank/DDBJ databases">
        <title>Draft genome sequence of Clostridium hiranonis (DSM 13275).</title>
        <authorList>
            <person name="Sudarsanam P."/>
            <person name="Ley R."/>
            <person name="Guruge J."/>
            <person name="Turnbaugh P.J."/>
            <person name="Mahowald M."/>
            <person name="Liep D."/>
            <person name="Gordon J."/>
        </authorList>
    </citation>
    <scope>NUCLEOTIDE SEQUENCE [LARGE SCALE GENOMIC DNA]</scope>
    <source>
        <strain evidence="9 10">DSM 13275</strain>
    </source>
</reference>
<dbReference type="FunFam" id="3.40.309.10:FF:000003">
    <property type="entry name" value="Aldehyde dehydrogenase"/>
    <property type="match status" value="1"/>
</dbReference>
<evidence type="ECO:0000256" key="5">
    <source>
        <dbReference type="PIRSR" id="PIRSR036492-1"/>
    </source>
</evidence>
<dbReference type="PROSITE" id="PS00070">
    <property type="entry name" value="ALDEHYDE_DEHYDR_CYS"/>
    <property type="match status" value="1"/>
</dbReference>
<name>B6FWH0_PEPHT</name>
<feature type="active site" evidence="5 6">
    <location>
        <position position="210"/>
    </location>
</feature>
<organism evidence="9 10">
    <name type="scientific">Peptacetobacter hiranonis (strain DSM 13275 / JCM 10541 / KCTC 15199 / TO-931)</name>
    <name type="common">Clostridium hiranonis</name>
    <dbReference type="NCBI Taxonomy" id="500633"/>
    <lineage>
        <taxon>Bacteria</taxon>
        <taxon>Bacillati</taxon>
        <taxon>Bacillota</taxon>
        <taxon>Clostridia</taxon>
        <taxon>Peptostreptococcales</taxon>
        <taxon>Peptostreptococcaceae</taxon>
        <taxon>Peptacetobacter</taxon>
    </lineage>
</organism>
<dbReference type="InterPro" id="IPR015590">
    <property type="entry name" value="Aldehyde_DH_dom"/>
</dbReference>
<dbReference type="HOGENOM" id="CLU_005391_3_1_9"/>
<dbReference type="GO" id="GO:0006081">
    <property type="term" value="P:aldehyde metabolic process"/>
    <property type="evidence" value="ECO:0007669"/>
    <property type="project" value="InterPro"/>
</dbReference>
<keyword evidence="2 4" id="KW-0560">Oxidoreductase</keyword>
<comment type="caution">
    <text evidence="9">The sequence shown here is derived from an EMBL/GenBank/DDBJ whole genome shotgun (WGS) entry which is preliminary data.</text>
</comment>
<dbReference type="SUPFAM" id="SSF53720">
    <property type="entry name" value="ALDH-like"/>
    <property type="match status" value="1"/>
</dbReference>
<dbReference type="InterPro" id="IPR016163">
    <property type="entry name" value="Ald_DH_C"/>
</dbReference>
<dbReference type="Gene3D" id="3.40.309.10">
    <property type="entry name" value="Aldehyde Dehydrogenase, Chain A, domain 2"/>
    <property type="match status" value="1"/>
</dbReference>
<dbReference type="RefSeq" id="WP_006439138.1">
    <property type="nucleotide sequence ID" value="NZ_DS995355.1"/>
</dbReference>
<evidence type="ECO:0000313" key="10">
    <source>
        <dbReference type="Proteomes" id="UP000003178"/>
    </source>
</evidence>
<proteinExistence type="inferred from homology"/>
<dbReference type="GO" id="GO:0004029">
    <property type="term" value="F:aldehyde dehydrogenase (NAD+) activity"/>
    <property type="evidence" value="ECO:0007669"/>
    <property type="project" value="TreeGrafter"/>
</dbReference>
<dbReference type="EMBL" id="ABWP01000010">
    <property type="protein sequence ID" value="EEA86077.1"/>
    <property type="molecule type" value="Genomic_DNA"/>
</dbReference>
<dbReference type="GO" id="GO:0005737">
    <property type="term" value="C:cytoplasm"/>
    <property type="evidence" value="ECO:0007669"/>
    <property type="project" value="TreeGrafter"/>
</dbReference>
<feature type="domain" description="Aldehyde dehydrogenase" evidence="8">
    <location>
        <begin position="5"/>
        <end position="428"/>
    </location>
</feature>
<evidence type="ECO:0000259" key="8">
    <source>
        <dbReference type="Pfam" id="PF00171"/>
    </source>
</evidence>
<dbReference type="STRING" id="500633.CLOHIR_00219"/>
<evidence type="ECO:0000256" key="7">
    <source>
        <dbReference type="RuleBase" id="RU003345"/>
    </source>
</evidence>
<dbReference type="Pfam" id="PF00171">
    <property type="entry name" value="Aldedh"/>
    <property type="match status" value="1"/>
</dbReference>
<sequence length="459" mass="52225">MKRYKEVVEKQKYFFKRGNTIEINYRKKYLIKLKEAVYKYEEKILYALKLDLGKSEFEGYETELGIVKSELKNTINNLEKWSKPKKVRASIINPFSNNRIYNQPYGVSLILSPWNYPFQLALMPLIGSIAAGNTGILKLSEISPFTSGVVREIVEEVFDEEYVAVFSGEAEEAINLIESDIDFIFYTGNPKIGASVAESAGRRLIPCVLELGGKSPCIVDRKADLDNAAKKIVWGKFMNAGQTCVAPDYIIADRLVFLELRDKLIHYINEFYGENPIESDDYPKIINRKNFDRVLNLIEGKKLIFGGKYDEESLKIEPTILEVSNTDEKIMQEEIFGPIIPIVVYKNKNEIFEIIEKNKNPLALYLFTDDKPFEKEIIEKVSFGGGCVNDTIIHCTSDGLPFGGIGRSGLGNYHGKASFDAFSHKKSVVKSKKFADISMKYPPFNEKKLNLIKKVFNIL</sequence>
<keyword evidence="10" id="KW-1185">Reference proteome</keyword>
<comment type="similarity">
    <text evidence="1 4 7">Belongs to the aldehyde dehydrogenase family.</text>
</comment>
<accession>B6FWH0</accession>
<gene>
    <name evidence="9" type="ORF">CLOHIR_00219</name>
</gene>
<dbReference type="InterPro" id="IPR016162">
    <property type="entry name" value="Ald_DH_N"/>
</dbReference>
<dbReference type="PANTHER" id="PTHR43570">
    <property type="entry name" value="ALDEHYDE DEHYDROGENASE"/>
    <property type="match status" value="1"/>
</dbReference>
<dbReference type="Gene3D" id="3.40.605.10">
    <property type="entry name" value="Aldehyde Dehydrogenase, Chain A, domain 1"/>
    <property type="match status" value="1"/>
</dbReference>
<evidence type="ECO:0000256" key="2">
    <source>
        <dbReference type="ARBA" id="ARBA00023002"/>
    </source>
</evidence>
<dbReference type="InterPro" id="IPR016160">
    <property type="entry name" value="Ald_DH_CS_CYS"/>
</dbReference>
<dbReference type="OrthoDB" id="9762913at2"/>
<dbReference type="eggNOG" id="COG1012">
    <property type="taxonomic scope" value="Bacteria"/>
</dbReference>
<dbReference type="PIRSF" id="PIRSF036492">
    <property type="entry name" value="ALDH"/>
    <property type="match status" value="1"/>
</dbReference>